<sequence>MRKQSTLRNNVPFTPYPEATVPKKRHHLPQPEFELQHRVVVATHQQNQSSDSPLRLVLKLSLISEDLQGYMFLIVIHHPEGQAAVNTAAATAKLSSHHRLWSEIVPAPF</sequence>
<name>A0A7S0ZDY3_9RHOD</name>
<organism evidence="2">
    <name type="scientific">Timspurckia oligopyrenoides</name>
    <dbReference type="NCBI Taxonomy" id="708627"/>
    <lineage>
        <taxon>Eukaryota</taxon>
        <taxon>Rhodophyta</taxon>
        <taxon>Bangiophyceae</taxon>
        <taxon>Porphyridiales</taxon>
        <taxon>Porphyridiaceae</taxon>
        <taxon>Timspurckia</taxon>
    </lineage>
</organism>
<gene>
    <name evidence="2" type="ORF">TOLI1172_LOCUS3093</name>
</gene>
<protein>
    <submittedName>
        <fullName evidence="2">Uncharacterized protein</fullName>
    </submittedName>
</protein>
<dbReference type="EMBL" id="HBFP01004348">
    <property type="protein sequence ID" value="CAD8818704.1"/>
    <property type="molecule type" value="Transcribed_RNA"/>
</dbReference>
<feature type="compositionally biased region" description="Polar residues" evidence="1">
    <location>
        <begin position="1"/>
        <end position="12"/>
    </location>
</feature>
<evidence type="ECO:0000313" key="2">
    <source>
        <dbReference type="EMBL" id="CAD8818704.1"/>
    </source>
</evidence>
<evidence type="ECO:0000256" key="1">
    <source>
        <dbReference type="SAM" id="MobiDB-lite"/>
    </source>
</evidence>
<dbReference type="AlphaFoldDB" id="A0A7S0ZDY3"/>
<accession>A0A7S0ZDY3</accession>
<reference evidence="2" key="1">
    <citation type="submission" date="2021-01" db="EMBL/GenBank/DDBJ databases">
        <authorList>
            <person name="Corre E."/>
            <person name="Pelletier E."/>
            <person name="Niang G."/>
            <person name="Scheremetjew M."/>
            <person name="Finn R."/>
            <person name="Kale V."/>
            <person name="Holt S."/>
            <person name="Cochrane G."/>
            <person name="Meng A."/>
            <person name="Brown T."/>
            <person name="Cohen L."/>
        </authorList>
    </citation>
    <scope>NUCLEOTIDE SEQUENCE</scope>
    <source>
        <strain evidence="2">CCMP3278</strain>
    </source>
</reference>
<feature type="region of interest" description="Disordered" evidence="1">
    <location>
        <begin position="1"/>
        <end position="24"/>
    </location>
</feature>
<proteinExistence type="predicted"/>